<protein>
    <submittedName>
        <fullName evidence="1">Uncharacterized protein</fullName>
    </submittedName>
</protein>
<reference evidence="1" key="1">
    <citation type="submission" date="2023-06" db="EMBL/GenBank/DDBJ databases">
        <title>Genome-scale phylogeny and comparative genomics of the fungal order Sordariales.</title>
        <authorList>
            <consortium name="Lawrence Berkeley National Laboratory"/>
            <person name="Hensen N."/>
            <person name="Bonometti L."/>
            <person name="Westerberg I."/>
            <person name="Brannstrom I.O."/>
            <person name="Guillou S."/>
            <person name="Cros-Aarteil S."/>
            <person name="Calhoun S."/>
            <person name="Haridas S."/>
            <person name="Kuo A."/>
            <person name="Mondo S."/>
            <person name="Pangilinan J."/>
            <person name="Riley R."/>
            <person name="Labutti K."/>
            <person name="Andreopoulos B."/>
            <person name="Lipzen A."/>
            <person name="Chen C."/>
            <person name="Yanf M."/>
            <person name="Daum C."/>
            <person name="Ng V."/>
            <person name="Clum A."/>
            <person name="Steindorff A."/>
            <person name="Ohm R."/>
            <person name="Martin F."/>
            <person name="Silar P."/>
            <person name="Natvig D."/>
            <person name="Lalanne C."/>
            <person name="Gautier V."/>
            <person name="Ament-Velasquez S.L."/>
            <person name="Kruys A."/>
            <person name="Hutchinson M.I."/>
            <person name="Powell A.J."/>
            <person name="Barry K."/>
            <person name="Miller A.N."/>
            <person name="Grigoriev I.V."/>
            <person name="Debuchy R."/>
            <person name="Gladieux P."/>
            <person name="Thoren M.H."/>
            <person name="Johannesson H."/>
        </authorList>
    </citation>
    <scope>NUCLEOTIDE SEQUENCE</scope>
    <source>
        <strain evidence="1">PSN4</strain>
    </source>
</reference>
<accession>A0AAJ0F9H8</accession>
<sequence>MSRRAWPNPVGPTGRQIELVNPTNAPETGTEIWVHETPLPVAIMGRFFEFLSGVSRNRLSNGQLTTIPVLSRSEISKFMTPYNDWAPPPYNNNDIRADTAANRFSMLFTGLPDMLDIAAIFSGDSFVEPTKIDFELEICRQRIWAGMVPLSDRRWAEKKLDSPENIDLAVEYVLKTCDMVYFSLPATQRRMRQDFNKGHDILAHFDMVLDAYYTAHPETTRPTPVARTADLWTEFFFCHVKFITTRIHTWAATHLNRLADGILQRIQSAPTLPDATRMSPQQDALFTQFERLCIIIRRIDECLLFPLVGFKNNLPHWRHASSPPIVNWPQYIRSHGATALAGSYPIDITQRDEVYHQRLAHLVRQELTRQRAERNIDAITAAGNIGAFSEEEAAAPVKGVMTAYALGRRELRGEPEAISEELWIGALRRCLEPRSDSSSAAIPKWGFVAYRLWFGHSDEQWDLFMRKFTAGVNNWGAGVAGADLVRGSMEIRWVDGRDHGLKEGDVEGARKHFQVLQENSEVGILGLNAPGFLVADEACIDSYIHSFTLPGQSLLDEADMGPFIQVGRETVDGSGRQAPGFEGTVRVLGSVLLDDVWPCLWWRHVNVEDLWNLATLHPSCVYVGPVVQSQLKGWSKFHGIREELIRKADQWKREGRLP</sequence>
<name>A0AAJ0F9H8_9PEZI</name>
<gene>
    <name evidence="1" type="ORF">QBC47DRAFT_371069</name>
</gene>
<dbReference type="EMBL" id="MU839828">
    <property type="protein sequence ID" value="KAK1759102.1"/>
    <property type="molecule type" value="Genomic_DNA"/>
</dbReference>
<comment type="caution">
    <text evidence="1">The sequence shown here is derived from an EMBL/GenBank/DDBJ whole genome shotgun (WGS) entry which is preliminary data.</text>
</comment>
<evidence type="ECO:0000313" key="1">
    <source>
        <dbReference type="EMBL" id="KAK1759102.1"/>
    </source>
</evidence>
<organism evidence="1 2">
    <name type="scientific">Echria macrotheca</name>
    <dbReference type="NCBI Taxonomy" id="438768"/>
    <lineage>
        <taxon>Eukaryota</taxon>
        <taxon>Fungi</taxon>
        <taxon>Dikarya</taxon>
        <taxon>Ascomycota</taxon>
        <taxon>Pezizomycotina</taxon>
        <taxon>Sordariomycetes</taxon>
        <taxon>Sordariomycetidae</taxon>
        <taxon>Sordariales</taxon>
        <taxon>Schizotheciaceae</taxon>
        <taxon>Echria</taxon>
    </lineage>
</organism>
<dbReference type="AlphaFoldDB" id="A0AAJ0F9H8"/>
<proteinExistence type="predicted"/>
<keyword evidence="2" id="KW-1185">Reference proteome</keyword>
<dbReference type="Proteomes" id="UP001239445">
    <property type="component" value="Unassembled WGS sequence"/>
</dbReference>
<evidence type="ECO:0000313" key="2">
    <source>
        <dbReference type="Proteomes" id="UP001239445"/>
    </source>
</evidence>